<dbReference type="EC" id="6.1.1.14" evidence="11"/>
<keyword evidence="8 11" id="KW-0648">Protein biosynthesis</keyword>
<comment type="caution">
    <text evidence="13">The sequence shown here is derived from an EMBL/GenBank/DDBJ whole genome shotgun (WGS) entry which is preliminary data.</text>
</comment>
<dbReference type="GO" id="GO:0004820">
    <property type="term" value="F:glycine-tRNA ligase activity"/>
    <property type="evidence" value="ECO:0007669"/>
    <property type="project" value="UniProtKB-EC"/>
</dbReference>
<reference evidence="13 14" key="1">
    <citation type="submission" date="2024-07" db="EMBL/GenBank/DDBJ databases">
        <authorList>
            <person name="Li M."/>
        </authorList>
    </citation>
    <scope>NUCLEOTIDE SEQUENCE [LARGE SCALE GENOMIC DNA]</scope>
    <source>
        <strain evidence="13 14">25A3E</strain>
    </source>
</reference>
<evidence type="ECO:0000256" key="5">
    <source>
        <dbReference type="ARBA" id="ARBA00022598"/>
    </source>
</evidence>
<dbReference type="HAMAP" id="MF_00255">
    <property type="entry name" value="Gly_tRNA_synth_beta"/>
    <property type="match status" value="1"/>
</dbReference>
<gene>
    <name evidence="11 13" type="primary">glyS</name>
    <name evidence="13" type="ORF">AB5S05_00820</name>
</gene>
<dbReference type="Proteomes" id="UP001560296">
    <property type="component" value="Unassembled WGS sequence"/>
</dbReference>
<name>A0ABV3YRJ1_9PSED</name>
<protein>
    <recommendedName>
        <fullName evidence="11">Glycine--tRNA ligase beta subunit</fullName>
        <ecNumber evidence="11">6.1.1.14</ecNumber>
    </recommendedName>
    <alternativeName>
        <fullName evidence="11">Glycyl-tRNA synthetase beta subunit</fullName>
        <shortName evidence="11">GlyRS</shortName>
    </alternativeName>
</protein>
<sequence>MSARDFLVELGTEELPPKALKTLGEAFLGGIVKGLKSAGLAHGAVRYYAAPRRLAVFVERLEVQQADRTLNLDGPPLQAAFDKEGNPTQAALGFAKKCGVELAEIDRSGPKLRFTQNIPGQAAAGLLPGIVEASLDELPIPKRMRWGARKTEFVRPSQWLVMLFGDEVIDCGILAQRAGRVSRGHRFHANHEVRISSPATYAEDLRGAFVIADFAERRELISQRVDELAAAQQGSAIVPPALLDEVSALVEWPVPLVCSFEERFLEVPQEALITTMQDNQKYFCLLDANGKLLPRFITVANVESKDPAQIVAGNEKVVRPRLTDAEFFFKQDQKQPLESFNERLANVVFQAQLGTVFDKAQRVSALAAFIAERVGGDAERAARAGILCKCDLASEMVGEFPEMQGIAGYYYAKHDGEAEDVALALNEQYMPRGAGAELPSTLTGAVVALADKLDTLVGIFGIGMLPTGSKDPYALRRAALGVLRILIEKKLDLDLAEAIEFTTLQFGDKVKAEGLAAQVADFVFDRLRARYEDEGVDVAVYQAVRALSPSAPLDFDQRVQAVQVFRARSEAEALAAANKRVSNLLGKFEGAVPASVDATLLQEPAEQALAEAVASAERAVMPMAAARCYREALEHLAGLREPVDSFFEAVLVNAEDSAVRANRYALLAKLRGLFLGVADISVLG</sequence>
<evidence type="ECO:0000256" key="8">
    <source>
        <dbReference type="ARBA" id="ARBA00022917"/>
    </source>
</evidence>
<dbReference type="NCBIfam" id="TIGR00211">
    <property type="entry name" value="glyS"/>
    <property type="match status" value="1"/>
</dbReference>
<dbReference type="InterPro" id="IPR006194">
    <property type="entry name" value="Gly-tRNA-synth_heterodimer"/>
</dbReference>
<evidence type="ECO:0000259" key="12">
    <source>
        <dbReference type="SMART" id="SM00836"/>
    </source>
</evidence>
<comment type="catalytic activity">
    <reaction evidence="10 11">
        <text>tRNA(Gly) + glycine + ATP = glycyl-tRNA(Gly) + AMP + diphosphate</text>
        <dbReference type="Rhea" id="RHEA:16013"/>
        <dbReference type="Rhea" id="RHEA-COMP:9664"/>
        <dbReference type="Rhea" id="RHEA-COMP:9683"/>
        <dbReference type="ChEBI" id="CHEBI:30616"/>
        <dbReference type="ChEBI" id="CHEBI:33019"/>
        <dbReference type="ChEBI" id="CHEBI:57305"/>
        <dbReference type="ChEBI" id="CHEBI:78442"/>
        <dbReference type="ChEBI" id="CHEBI:78522"/>
        <dbReference type="ChEBI" id="CHEBI:456215"/>
        <dbReference type="EC" id="6.1.1.14"/>
    </reaction>
</comment>
<evidence type="ECO:0000256" key="2">
    <source>
        <dbReference type="ARBA" id="ARBA00008226"/>
    </source>
</evidence>
<dbReference type="RefSeq" id="WP_369285499.1">
    <property type="nucleotide sequence ID" value="NZ_JBFTEG010000001.1"/>
</dbReference>
<evidence type="ECO:0000256" key="11">
    <source>
        <dbReference type="HAMAP-Rule" id="MF_00255"/>
    </source>
</evidence>
<dbReference type="PANTHER" id="PTHR30075:SF2">
    <property type="entry name" value="GLYCINE--TRNA LIGASE, CHLOROPLASTIC_MITOCHONDRIAL 2"/>
    <property type="match status" value="1"/>
</dbReference>
<evidence type="ECO:0000256" key="9">
    <source>
        <dbReference type="ARBA" id="ARBA00023146"/>
    </source>
</evidence>
<dbReference type="PANTHER" id="PTHR30075">
    <property type="entry name" value="GLYCYL-TRNA SYNTHETASE"/>
    <property type="match status" value="1"/>
</dbReference>
<dbReference type="SMART" id="SM00836">
    <property type="entry name" value="DALR_1"/>
    <property type="match status" value="1"/>
</dbReference>
<evidence type="ECO:0000256" key="4">
    <source>
        <dbReference type="ARBA" id="ARBA00022490"/>
    </source>
</evidence>
<organism evidence="13 14">
    <name type="scientific">Pseudomonas zhanjiangensis</name>
    <dbReference type="NCBI Taxonomy" id="3239015"/>
    <lineage>
        <taxon>Bacteria</taxon>
        <taxon>Pseudomonadati</taxon>
        <taxon>Pseudomonadota</taxon>
        <taxon>Gammaproteobacteria</taxon>
        <taxon>Pseudomonadales</taxon>
        <taxon>Pseudomonadaceae</taxon>
        <taxon>Pseudomonas</taxon>
    </lineage>
</organism>
<accession>A0ABV3YRJ1</accession>
<proteinExistence type="inferred from homology"/>
<comment type="subcellular location">
    <subcellularLocation>
        <location evidence="1 11">Cytoplasm</location>
    </subcellularLocation>
</comment>
<evidence type="ECO:0000313" key="13">
    <source>
        <dbReference type="EMBL" id="MEX6500588.1"/>
    </source>
</evidence>
<dbReference type="InterPro" id="IPR015944">
    <property type="entry name" value="Gly-tRNA-synth_bsu"/>
</dbReference>
<evidence type="ECO:0000256" key="3">
    <source>
        <dbReference type="ARBA" id="ARBA00011209"/>
    </source>
</evidence>
<evidence type="ECO:0000256" key="6">
    <source>
        <dbReference type="ARBA" id="ARBA00022741"/>
    </source>
</evidence>
<dbReference type="EMBL" id="JBFTEG010000001">
    <property type="protein sequence ID" value="MEX6500588.1"/>
    <property type="molecule type" value="Genomic_DNA"/>
</dbReference>
<dbReference type="SUPFAM" id="SSF109604">
    <property type="entry name" value="HD-domain/PDEase-like"/>
    <property type="match status" value="1"/>
</dbReference>
<evidence type="ECO:0000313" key="14">
    <source>
        <dbReference type="Proteomes" id="UP001560296"/>
    </source>
</evidence>
<keyword evidence="6 11" id="KW-0547">Nucleotide-binding</keyword>
<evidence type="ECO:0000256" key="1">
    <source>
        <dbReference type="ARBA" id="ARBA00004496"/>
    </source>
</evidence>
<evidence type="ECO:0000256" key="7">
    <source>
        <dbReference type="ARBA" id="ARBA00022840"/>
    </source>
</evidence>
<dbReference type="PRINTS" id="PR01045">
    <property type="entry name" value="TRNASYNTHGB"/>
</dbReference>
<dbReference type="Pfam" id="PF02092">
    <property type="entry name" value="tRNA_synt_2f"/>
    <property type="match status" value="1"/>
</dbReference>
<keyword evidence="5 11" id="KW-0436">Ligase</keyword>
<dbReference type="PROSITE" id="PS50861">
    <property type="entry name" value="AA_TRNA_LIGASE_II_GLYAB"/>
    <property type="match status" value="1"/>
</dbReference>
<keyword evidence="7 11" id="KW-0067">ATP-binding</keyword>
<keyword evidence="9 11" id="KW-0030">Aminoacyl-tRNA synthetase</keyword>
<evidence type="ECO:0000256" key="10">
    <source>
        <dbReference type="ARBA" id="ARBA00047937"/>
    </source>
</evidence>
<comment type="similarity">
    <text evidence="2 11">Belongs to the class-II aminoacyl-tRNA synthetase family.</text>
</comment>
<keyword evidence="4 11" id="KW-0963">Cytoplasm</keyword>
<dbReference type="Pfam" id="PF05746">
    <property type="entry name" value="DALR_1"/>
    <property type="match status" value="1"/>
</dbReference>
<dbReference type="InterPro" id="IPR008909">
    <property type="entry name" value="DALR_anticod-bd"/>
</dbReference>
<comment type="subunit">
    <text evidence="3 11">Tetramer of two alpha and two beta subunits.</text>
</comment>
<feature type="domain" description="DALR anticodon binding" evidence="12">
    <location>
        <begin position="580"/>
        <end position="683"/>
    </location>
</feature>
<keyword evidence="14" id="KW-1185">Reference proteome</keyword>